<evidence type="ECO:0000313" key="7">
    <source>
        <dbReference type="EMBL" id="MET4635497.1"/>
    </source>
</evidence>
<protein>
    <submittedName>
        <fullName evidence="7">ParB family chromosome partitioning protein</fullName>
    </submittedName>
</protein>
<evidence type="ECO:0000256" key="5">
    <source>
        <dbReference type="SAM" id="MobiDB-lite"/>
    </source>
</evidence>
<evidence type="ECO:0000256" key="1">
    <source>
        <dbReference type="ARBA" id="ARBA00006295"/>
    </source>
</evidence>
<keyword evidence="8" id="KW-1185">Reference proteome</keyword>
<dbReference type="Gene3D" id="1.10.10.2830">
    <property type="match status" value="1"/>
</dbReference>
<dbReference type="Gene3D" id="3.90.1530.30">
    <property type="match status" value="1"/>
</dbReference>
<dbReference type="Pfam" id="PF23552">
    <property type="entry name" value="ParB_C"/>
    <property type="match status" value="1"/>
</dbReference>
<evidence type="ECO:0000256" key="3">
    <source>
        <dbReference type="ARBA" id="ARBA00023125"/>
    </source>
</evidence>
<dbReference type="Pfam" id="PF17762">
    <property type="entry name" value="HTH_ParB"/>
    <property type="match status" value="1"/>
</dbReference>
<evidence type="ECO:0000259" key="6">
    <source>
        <dbReference type="SMART" id="SM00470"/>
    </source>
</evidence>
<comment type="similarity">
    <text evidence="1">Belongs to the ParB family.</text>
</comment>
<comment type="function">
    <text evidence="4">Involved in chromosome partition. Localize to both poles of the predivisional cell following completion of DNA replication. Binds to the DNA origin of replication.</text>
</comment>
<dbReference type="InterPro" id="IPR050336">
    <property type="entry name" value="Chromosome_partition/occlusion"/>
</dbReference>
<feature type="region of interest" description="Disordered" evidence="5">
    <location>
        <begin position="223"/>
        <end position="245"/>
    </location>
</feature>
<evidence type="ECO:0000313" key="8">
    <source>
        <dbReference type="Proteomes" id="UP001549321"/>
    </source>
</evidence>
<evidence type="ECO:0000256" key="2">
    <source>
        <dbReference type="ARBA" id="ARBA00022829"/>
    </source>
</evidence>
<keyword evidence="3" id="KW-0238">DNA-binding</keyword>
<dbReference type="PANTHER" id="PTHR33375:SF1">
    <property type="entry name" value="CHROMOSOME-PARTITIONING PROTEIN PARB-RELATED"/>
    <property type="match status" value="1"/>
</dbReference>
<keyword evidence="2" id="KW-0159">Chromosome partition</keyword>
<evidence type="ECO:0000256" key="4">
    <source>
        <dbReference type="ARBA" id="ARBA00025472"/>
    </source>
</evidence>
<dbReference type="InterPro" id="IPR036086">
    <property type="entry name" value="ParB/Sulfiredoxin_sf"/>
</dbReference>
<proteinExistence type="inferred from homology"/>
<comment type="caution">
    <text evidence="7">The sequence shown here is derived from an EMBL/GenBank/DDBJ whole genome shotgun (WGS) entry which is preliminary data.</text>
</comment>
<dbReference type="RefSeq" id="WP_354552930.1">
    <property type="nucleotide sequence ID" value="NZ_JBEPSM010000003.1"/>
</dbReference>
<name>A0ABV2R2J6_9HYPH</name>
<dbReference type="InterPro" id="IPR003115">
    <property type="entry name" value="ParB_N"/>
</dbReference>
<gene>
    <name evidence="7" type="ORF">ABIE08_003448</name>
</gene>
<reference evidence="7 8" key="1">
    <citation type="submission" date="2024-06" db="EMBL/GenBank/DDBJ databases">
        <title>Sorghum-associated microbial communities from plants grown in Nebraska, USA.</title>
        <authorList>
            <person name="Schachtman D."/>
        </authorList>
    </citation>
    <scope>NUCLEOTIDE SEQUENCE [LARGE SCALE GENOMIC DNA]</scope>
    <source>
        <strain evidence="7 8">3207</strain>
    </source>
</reference>
<dbReference type="InterPro" id="IPR004437">
    <property type="entry name" value="ParB/RepB/Spo0J"/>
</dbReference>
<feature type="domain" description="ParB-like N-terminal" evidence="6">
    <location>
        <begin position="36"/>
        <end position="129"/>
    </location>
</feature>
<dbReference type="SUPFAM" id="SSF109709">
    <property type="entry name" value="KorB DNA-binding domain-like"/>
    <property type="match status" value="1"/>
</dbReference>
<dbReference type="SMART" id="SM00470">
    <property type="entry name" value="ParB"/>
    <property type="match status" value="1"/>
</dbReference>
<accession>A0ABV2R2J6</accession>
<dbReference type="PANTHER" id="PTHR33375">
    <property type="entry name" value="CHROMOSOME-PARTITIONING PROTEIN PARB-RELATED"/>
    <property type="match status" value="1"/>
</dbReference>
<dbReference type="Proteomes" id="UP001549321">
    <property type="component" value="Unassembled WGS sequence"/>
</dbReference>
<dbReference type="Pfam" id="PF02195">
    <property type="entry name" value="ParB_N"/>
    <property type="match status" value="1"/>
</dbReference>
<dbReference type="SUPFAM" id="SSF110849">
    <property type="entry name" value="ParB/Sulfiredoxin"/>
    <property type="match status" value="1"/>
</dbReference>
<dbReference type="EMBL" id="JBEPSM010000003">
    <property type="protein sequence ID" value="MET4635497.1"/>
    <property type="molecule type" value="Genomic_DNA"/>
</dbReference>
<organism evidence="7 8">
    <name type="scientific">Kaistia defluvii</name>
    <dbReference type="NCBI Taxonomy" id="410841"/>
    <lineage>
        <taxon>Bacteria</taxon>
        <taxon>Pseudomonadati</taxon>
        <taxon>Pseudomonadota</taxon>
        <taxon>Alphaproteobacteria</taxon>
        <taxon>Hyphomicrobiales</taxon>
        <taxon>Kaistiaceae</taxon>
        <taxon>Kaistia</taxon>
    </lineage>
</organism>
<dbReference type="NCBIfam" id="TIGR00180">
    <property type="entry name" value="parB_part"/>
    <property type="match status" value="1"/>
</dbReference>
<dbReference type="InterPro" id="IPR041468">
    <property type="entry name" value="HTH_ParB/Spo0J"/>
</dbReference>
<dbReference type="InterPro" id="IPR057240">
    <property type="entry name" value="ParB_dimer_C"/>
</dbReference>
<sequence>MSMEDGSRRRLGRGLAALIGDVGQESVVTDRSRNSRRVPIEFLRPNPRNPRKAFEEDDLADLTASVREKGIMQPILVRPVPGGPADAYEIIAGERRWRAAQRAALHDVPIIIHDVNDKEALELAIIENVQRADLNALEEALGYQQLIDEFDYSQTALADVIGKSRPHVANTLRLLKLPPAVQTYLRDGKLTAGHARALVTVDNPEAVAQRIVDMGLTVRDAEALTQNEPKKGGAQRAASKAEKDADTRALEKLLGDSLGLMVTIDHKSNGSGELKIRYKSLEQLDEICRLLKRE</sequence>